<evidence type="ECO:0000313" key="5">
    <source>
        <dbReference type="Proteomes" id="UP000595847"/>
    </source>
</evidence>
<evidence type="ECO:0000256" key="1">
    <source>
        <dbReference type="SAM" id="Phobius"/>
    </source>
</evidence>
<keyword evidence="6" id="KW-1185">Reference proteome</keyword>
<evidence type="ECO:0000259" key="2">
    <source>
        <dbReference type="Pfam" id="PF13038"/>
    </source>
</evidence>
<feature type="domain" description="DUF3899" evidence="2">
    <location>
        <begin position="32"/>
        <end position="121"/>
    </location>
</feature>
<feature type="transmembrane region" description="Helical" evidence="1">
    <location>
        <begin position="100"/>
        <end position="125"/>
    </location>
</feature>
<keyword evidence="1" id="KW-0812">Transmembrane</keyword>
<evidence type="ECO:0000313" key="4">
    <source>
        <dbReference type="EMBL" id="QUO40423.1"/>
    </source>
</evidence>
<keyword evidence="1" id="KW-1133">Transmembrane helix</keyword>
<reference evidence="3 5" key="1">
    <citation type="submission" date="2020-12" db="EMBL/GenBank/DDBJ databases">
        <title>strain FJAT-54423T represents a novel species of the genus Brevibacillus.</title>
        <authorList>
            <person name="Tang R."/>
        </authorList>
    </citation>
    <scope>NUCLEOTIDE SEQUENCE [LARGE SCALE GENOMIC DNA]</scope>
    <source>
        <strain evidence="3 5">FJAT-54423</strain>
    </source>
</reference>
<dbReference type="InterPro" id="IPR025007">
    <property type="entry name" value="DUF3899"/>
</dbReference>
<dbReference type="Pfam" id="PF13038">
    <property type="entry name" value="DUF3899"/>
    <property type="match status" value="1"/>
</dbReference>
<dbReference type="EMBL" id="CP066308">
    <property type="protein sequence ID" value="QQE73342.1"/>
    <property type="molecule type" value="Genomic_DNA"/>
</dbReference>
<sequence length="127" mass="14195">MGIRLAYILLAPLLLALAAFLLLPSQLLLVLINQSFLIGLFLLMLGSIALVLRSGFFSVFAQGFKQLKQMLFKRPRAMESDWFQESDPVLKKKTETLIRLITSLSLRTGAALLFFSLALTCLYLAQS</sequence>
<dbReference type="AlphaFoldDB" id="A0A7T5EIN7"/>
<feature type="transmembrane region" description="Helical" evidence="1">
    <location>
        <begin position="37"/>
        <end position="64"/>
    </location>
</feature>
<accession>A0A7T5EIN7</accession>
<protein>
    <submittedName>
        <fullName evidence="3">DUF3899 domain-containing protein</fullName>
    </submittedName>
</protein>
<keyword evidence="1" id="KW-0472">Membrane</keyword>
<reference evidence="4" key="2">
    <citation type="submission" date="2021-04" db="EMBL/GenBank/DDBJ databases">
        <title>Brevibacillus composti FJAT-54423, complete genome.</title>
        <authorList>
            <person name="Tang R."/>
        </authorList>
    </citation>
    <scope>NUCLEOTIDE SEQUENCE</scope>
    <source>
        <strain evidence="4">FJAT-54424</strain>
    </source>
</reference>
<evidence type="ECO:0000313" key="6">
    <source>
        <dbReference type="Proteomes" id="UP000677234"/>
    </source>
</evidence>
<name>A0A7T5EIN7_9BACL</name>
<proteinExistence type="predicted"/>
<dbReference type="Proteomes" id="UP000677234">
    <property type="component" value="Chromosome"/>
</dbReference>
<gene>
    <name evidence="3" type="ORF">JD108_15730</name>
    <name evidence="4" type="ORF">KDJ56_15675</name>
</gene>
<evidence type="ECO:0000313" key="3">
    <source>
        <dbReference type="EMBL" id="QQE73342.1"/>
    </source>
</evidence>
<dbReference type="EMBL" id="CP073708">
    <property type="protein sequence ID" value="QUO40423.1"/>
    <property type="molecule type" value="Genomic_DNA"/>
</dbReference>
<dbReference type="KEGG" id="bcop:JD108_15730"/>
<dbReference type="Proteomes" id="UP000595847">
    <property type="component" value="Chromosome"/>
</dbReference>
<dbReference type="RefSeq" id="WP_198826968.1">
    <property type="nucleotide sequence ID" value="NZ_CP066308.1"/>
</dbReference>
<organism evidence="3 5">
    <name type="scientific">Brevibacillus composti</name>
    <dbReference type="NCBI Taxonomy" id="2796470"/>
    <lineage>
        <taxon>Bacteria</taxon>
        <taxon>Bacillati</taxon>
        <taxon>Bacillota</taxon>
        <taxon>Bacilli</taxon>
        <taxon>Bacillales</taxon>
        <taxon>Paenibacillaceae</taxon>
        <taxon>Brevibacillus</taxon>
    </lineage>
</organism>